<organism evidence="1 2">
    <name type="scientific">Vibrio hippocampi</name>
    <dbReference type="NCBI Taxonomy" id="654686"/>
    <lineage>
        <taxon>Bacteria</taxon>
        <taxon>Pseudomonadati</taxon>
        <taxon>Pseudomonadota</taxon>
        <taxon>Gammaproteobacteria</taxon>
        <taxon>Vibrionales</taxon>
        <taxon>Vibrionaceae</taxon>
        <taxon>Vibrio</taxon>
    </lineage>
</organism>
<dbReference type="SUPFAM" id="SSF53448">
    <property type="entry name" value="Nucleotide-diphospho-sugar transferases"/>
    <property type="match status" value="1"/>
</dbReference>
<keyword evidence="1" id="KW-0548">Nucleotidyltransferase</keyword>
<dbReference type="Proteomes" id="UP000838160">
    <property type="component" value="Unassembled WGS sequence"/>
</dbReference>
<dbReference type="InterPro" id="IPR003329">
    <property type="entry name" value="Cytidylyl_trans"/>
</dbReference>
<evidence type="ECO:0000313" key="1">
    <source>
        <dbReference type="EMBL" id="CAH0527231.1"/>
    </source>
</evidence>
<dbReference type="CDD" id="cd02513">
    <property type="entry name" value="CMP-NeuAc_Synthase"/>
    <property type="match status" value="1"/>
</dbReference>
<proteinExistence type="predicted"/>
<evidence type="ECO:0000313" key="2">
    <source>
        <dbReference type="Proteomes" id="UP000838160"/>
    </source>
</evidence>
<protein>
    <submittedName>
        <fullName evidence="1">N-acylneuraminate cytidylyltransferase</fullName>
        <ecNumber evidence="1">2.7.7.43</ecNumber>
    </submittedName>
</protein>
<comment type="caution">
    <text evidence="1">The sequence shown here is derived from an EMBL/GenBank/DDBJ whole genome shotgun (WGS) entry which is preliminary data.</text>
</comment>
<dbReference type="PANTHER" id="PTHR21485">
    <property type="entry name" value="HAD SUPERFAMILY MEMBERS CMAS AND KDSC"/>
    <property type="match status" value="1"/>
</dbReference>
<keyword evidence="2" id="KW-1185">Reference proteome</keyword>
<accession>A0ABM8ZKA2</accession>
<dbReference type="Pfam" id="PF02348">
    <property type="entry name" value="CTP_transf_3"/>
    <property type="match status" value="1"/>
</dbReference>
<dbReference type="EMBL" id="CAKLCM010000002">
    <property type="protein sequence ID" value="CAH0527231.1"/>
    <property type="molecule type" value="Genomic_DNA"/>
</dbReference>
<dbReference type="Gene3D" id="3.90.550.10">
    <property type="entry name" value="Spore Coat Polysaccharide Biosynthesis Protein SpsA, Chain A"/>
    <property type="match status" value="1"/>
</dbReference>
<dbReference type="EC" id="2.7.7.43" evidence="1"/>
<dbReference type="InterPro" id="IPR029044">
    <property type="entry name" value="Nucleotide-diphossugar_trans"/>
</dbReference>
<sequence length="226" mass="24897">MTISNNVVAIIPARGGSKGVPKKNIKPLLEKPLIAYSIEQAVATKSIDRVIVSTDCDEIGAVSVQYGAEVIKRPDDISGDFASSEDALIHAINELTATGYQASHLVFLQCTSPIRDLNDIEDCLGLVTNGQFDSALSVVENHKFLWRTDDAGVATPVNYDPNNRKMRQEIKEYQENGSIYVMKTEDLLASKCRLNGSVGVHVMREETGFEIDTFVDFDIIEQLMSK</sequence>
<gene>
    <name evidence="1" type="primary">neuA</name>
    <name evidence="1" type="ORF">VHP8226_02559</name>
</gene>
<dbReference type="RefSeq" id="WP_237485368.1">
    <property type="nucleotide sequence ID" value="NZ_CAKLCM010000002.1"/>
</dbReference>
<dbReference type="GO" id="GO:0008781">
    <property type="term" value="F:N-acylneuraminate cytidylyltransferase activity"/>
    <property type="evidence" value="ECO:0007669"/>
    <property type="project" value="UniProtKB-EC"/>
</dbReference>
<keyword evidence="1" id="KW-0808">Transferase</keyword>
<dbReference type="InterPro" id="IPR050793">
    <property type="entry name" value="CMP-NeuNAc_synthase"/>
</dbReference>
<dbReference type="PANTHER" id="PTHR21485:SF3">
    <property type="entry name" value="N-ACYLNEURAMINATE CYTIDYLYLTRANSFERASE"/>
    <property type="match status" value="1"/>
</dbReference>
<name>A0ABM8ZKA2_9VIBR</name>
<reference evidence="1" key="1">
    <citation type="submission" date="2021-12" db="EMBL/GenBank/DDBJ databases">
        <authorList>
            <person name="Rodrigo-Torres L."/>
            <person name="Arahal R. D."/>
            <person name="Lucena T."/>
        </authorList>
    </citation>
    <scope>NUCLEOTIDE SEQUENCE</scope>
    <source>
        <strain evidence="1">CECT 8226</strain>
    </source>
</reference>